<keyword evidence="3" id="KW-0479">Metal-binding</keyword>
<dbReference type="Proteomes" id="UP000233200">
    <property type="component" value="Unplaced"/>
</dbReference>
<dbReference type="PANTHER" id="PTHR11431:SF37">
    <property type="entry name" value="FERRITIN HEAVY CHAIN"/>
    <property type="match status" value="1"/>
</dbReference>
<dbReference type="GO" id="GO:0008199">
    <property type="term" value="F:ferric iron binding"/>
    <property type="evidence" value="ECO:0007669"/>
    <property type="project" value="InterPro"/>
</dbReference>
<dbReference type="InterPro" id="IPR009078">
    <property type="entry name" value="Ferritin-like_SF"/>
</dbReference>
<proteinExistence type="predicted"/>
<keyword evidence="3" id="KW-0408">Iron</keyword>
<sequence>MTTASTSQVRQNYHQDSEAAINRQINLERYASYLYLSIWGSWGAFEKVFFPLKKGTMK</sequence>
<evidence type="ECO:0000256" key="2">
    <source>
        <dbReference type="ARBA" id="ARBA00039731"/>
    </source>
</evidence>
<dbReference type="PANTHER" id="PTHR11431">
    <property type="entry name" value="FERRITIN"/>
    <property type="match status" value="1"/>
</dbReference>
<evidence type="ECO:0000313" key="5">
    <source>
        <dbReference type="Proteomes" id="UP000233200"/>
    </source>
</evidence>
<dbReference type="AlphaFoldDB" id="A0A2K6PTW8"/>
<organism evidence="4 5">
    <name type="scientific">Rhinopithecus roxellana</name>
    <name type="common">Golden snub-nosed monkey</name>
    <name type="synonym">Pygathrix roxellana</name>
    <dbReference type="NCBI Taxonomy" id="61622"/>
    <lineage>
        <taxon>Eukaryota</taxon>
        <taxon>Metazoa</taxon>
        <taxon>Chordata</taxon>
        <taxon>Craniata</taxon>
        <taxon>Vertebrata</taxon>
        <taxon>Euteleostomi</taxon>
        <taxon>Mammalia</taxon>
        <taxon>Eutheria</taxon>
        <taxon>Euarchontoglires</taxon>
        <taxon>Primates</taxon>
        <taxon>Haplorrhini</taxon>
        <taxon>Catarrhini</taxon>
        <taxon>Cercopithecidae</taxon>
        <taxon>Colobinae</taxon>
        <taxon>Rhinopithecus</taxon>
    </lineage>
</organism>
<name>A0A2K6PTW8_RHIRO</name>
<comment type="subcellular location">
    <subcellularLocation>
        <location evidence="1">Cytoplasmic vesicle</location>
        <location evidence="1">Autophagosome</location>
    </subcellularLocation>
</comment>
<evidence type="ECO:0000256" key="3">
    <source>
        <dbReference type="PIRSR" id="PIRSR601519-1"/>
    </source>
</evidence>
<dbReference type="SUPFAM" id="SSF47240">
    <property type="entry name" value="Ferritin-like"/>
    <property type="match status" value="1"/>
</dbReference>
<dbReference type="InterPro" id="IPR001519">
    <property type="entry name" value="Ferritin"/>
</dbReference>
<reference evidence="4" key="2">
    <citation type="submission" date="2025-09" db="UniProtKB">
        <authorList>
            <consortium name="Ensembl"/>
        </authorList>
    </citation>
    <scope>IDENTIFICATION</scope>
</reference>
<dbReference type="GO" id="GO:0006826">
    <property type="term" value="P:iron ion transport"/>
    <property type="evidence" value="ECO:0007669"/>
    <property type="project" value="InterPro"/>
</dbReference>
<keyword evidence="5" id="KW-1185">Reference proteome</keyword>
<dbReference type="STRING" id="61622.ENSRROP00000019963"/>
<dbReference type="OMA" id="SCIWILN"/>
<reference evidence="4" key="1">
    <citation type="submission" date="2025-08" db="UniProtKB">
        <authorList>
            <consortium name="Ensembl"/>
        </authorList>
    </citation>
    <scope>IDENTIFICATION</scope>
</reference>
<dbReference type="Ensembl" id="ENSRROT00000044138.1">
    <property type="protein sequence ID" value="ENSRROP00000019963.1"/>
    <property type="gene ID" value="ENSRROG00000033946.1"/>
</dbReference>
<dbReference type="InterPro" id="IPR012347">
    <property type="entry name" value="Ferritin-like"/>
</dbReference>
<accession>A0A2K6PTW8</accession>
<dbReference type="GO" id="GO:0006879">
    <property type="term" value="P:intracellular iron ion homeostasis"/>
    <property type="evidence" value="ECO:0007669"/>
    <property type="project" value="InterPro"/>
</dbReference>
<dbReference type="GeneTree" id="ENSGT01020000231111"/>
<evidence type="ECO:0000313" key="4">
    <source>
        <dbReference type="Ensembl" id="ENSRROP00000019963.1"/>
    </source>
</evidence>
<dbReference type="GO" id="GO:0008198">
    <property type="term" value="F:ferrous iron binding"/>
    <property type="evidence" value="ECO:0007669"/>
    <property type="project" value="TreeGrafter"/>
</dbReference>
<dbReference type="GO" id="GO:0005776">
    <property type="term" value="C:autophagosome"/>
    <property type="evidence" value="ECO:0007669"/>
    <property type="project" value="UniProtKB-SubCell"/>
</dbReference>
<dbReference type="Gene3D" id="1.20.1260.10">
    <property type="match status" value="1"/>
</dbReference>
<protein>
    <recommendedName>
        <fullName evidence="2">Ferritin heavy chain</fullName>
    </recommendedName>
</protein>
<feature type="binding site" evidence="3">
    <location>
        <position position="28"/>
    </location>
    <ligand>
        <name>Fe cation</name>
        <dbReference type="ChEBI" id="CHEBI:24875"/>
        <label>1</label>
    </ligand>
</feature>
<evidence type="ECO:0000256" key="1">
    <source>
        <dbReference type="ARBA" id="ARBA00004419"/>
    </source>
</evidence>